<comment type="caution">
    <text evidence="2">The sequence shown here is derived from an EMBL/GenBank/DDBJ whole genome shotgun (WGS) entry which is preliminary data.</text>
</comment>
<protein>
    <submittedName>
        <fullName evidence="2">Uncharacterized protein</fullName>
    </submittedName>
</protein>
<evidence type="ECO:0000313" key="2">
    <source>
        <dbReference type="EMBL" id="MPN49586.1"/>
    </source>
</evidence>
<keyword evidence="1" id="KW-0812">Transmembrane</keyword>
<evidence type="ECO:0000256" key="1">
    <source>
        <dbReference type="SAM" id="Phobius"/>
    </source>
</evidence>
<dbReference type="EMBL" id="VSSQ01112974">
    <property type="protein sequence ID" value="MPN49586.1"/>
    <property type="molecule type" value="Genomic_DNA"/>
</dbReference>
<feature type="transmembrane region" description="Helical" evidence="1">
    <location>
        <begin position="20"/>
        <end position="38"/>
    </location>
</feature>
<organism evidence="2">
    <name type="scientific">bioreactor metagenome</name>
    <dbReference type="NCBI Taxonomy" id="1076179"/>
    <lineage>
        <taxon>unclassified sequences</taxon>
        <taxon>metagenomes</taxon>
        <taxon>ecological metagenomes</taxon>
    </lineage>
</organism>
<proteinExistence type="predicted"/>
<keyword evidence="1" id="KW-0472">Membrane</keyword>
<dbReference type="AlphaFoldDB" id="A0A645IF63"/>
<feature type="transmembrane region" description="Helical" evidence="1">
    <location>
        <begin position="58"/>
        <end position="84"/>
    </location>
</feature>
<keyword evidence="1" id="KW-1133">Transmembrane helix</keyword>
<sequence length="161" mass="18073">MEFNQGINKIEEGMSFARSVVIFLLGFGMIIFDAYAQSEYGAKYFNIGWYESFFRVCGIVLLFVAITSWVSAVIQVALFGKTFFSMSTEIKQSKHDIESLIFFRLKGATGKTPPDHVVEVLRSKPHLIPLVEEFLSINFPDSGCMQDINNADKPSQNPAAK</sequence>
<reference evidence="2" key="1">
    <citation type="submission" date="2019-08" db="EMBL/GenBank/DDBJ databases">
        <authorList>
            <person name="Kucharzyk K."/>
            <person name="Murdoch R.W."/>
            <person name="Higgins S."/>
            <person name="Loffler F."/>
        </authorList>
    </citation>
    <scope>NUCLEOTIDE SEQUENCE</scope>
</reference>
<accession>A0A645IF63</accession>
<name>A0A645IF63_9ZZZZ</name>
<gene>
    <name evidence="2" type="ORF">SDC9_197208</name>
</gene>